<organism evidence="5 6">
    <name type="scientific">Burkholderia gladioli</name>
    <name type="common">Pseudomonas marginata</name>
    <name type="synonym">Phytomonas marginata</name>
    <dbReference type="NCBI Taxonomy" id="28095"/>
    <lineage>
        <taxon>Bacteria</taxon>
        <taxon>Pseudomonadati</taxon>
        <taxon>Pseudomonadota</taxon>
        <taxon>Betaproteobacteria</taxon>
        <taxon>Burkholderiales</taxon>
        <taxon>Burkholderiaceae</taxon>
        <taxon>Burkholderia</taxon>
    </lineage>
</organism>
<keyword evidence="1 2" id="KW-0238">DNA-binding</keyword>
<comment type="caution">
    <text evidence="5">The sequence shown here is derived from an EMBL/GenBank/DDBJ whole genome shotgun (WGS) entry which is preliminary data.</text>
</comment>
<dbReference type="Proteomes" id="UP000029590">
    <property type="component" value="Unassembled WGS sequence"/>
</dbReference>
<dbReference type="Gene3D" id="1.10.357.10">
    <property type="entry name" value="Tetracycline Repressor, domain 2"/>
    <property type="match status" value="1"/>
</dbReference>
<reference evidence="5 6" key="1">
    <citation type="submission" date="2014-04" db="EMBL/GenBank/DDBJ databases">
        <authorList>
            <person name="Bishop-Lilly K.A."/>
            <person name="Broomall S.M."/>
            <person name="Chain P.S."/>
            <person name="Chertkov O."/>
            <person name="Coyne S.R."/>
            <person name="Daligault H.E."/>
            <person name="Davenport K.W."/>
            <person name="Erkkila T."/>
            <person name="Frey K.G."/>
            <person name="Gibbons H.S."/>
            <person name="Gu W."/>
            <person name="Jaissle J."/>
            <person name="Johnson S.L."/>
            <person name="Koroleva G.I."/>
            <person name="Ladner J.T."/>
            <person name="Lo C.-C."/>
            <person name="Minogue T.D."/>
            <person name="Munk C."/>
            <person name="Palacios G.F."/>
            <person name="Redden C.L."/>
            <person name="Rosenzweig C.N."/>
            <person name="Scholz M.B."/>
            <person name="Teshima H."/>
            <person name="Xu Y."/>
        </authorList>
    </citation>
    <scope>NUCLEOTIDE SEQUENCE [LARGE SCALE GENOMIC DNA]</scope>
    <source>
        <strain evidence="6">gladioli</strain>
    </source>
</reference>
<evidence type="ECO:0000313" key="6">
    <source>
        <dbReference type="Proteomes" id="UP000029590"/>
    </source>
</evidence>
<dbReference type="InterPro" id="IPR009057">
    <property type="entry name" value="Homeodomain-like_sf"/>
</dbReference>
<dbReference type="EMBL" id="JPGG01000017">
    <property type="protein sequence ID" value="KGC11334.1"/>
    <property type="molecule type" value="Genomic_DNA"/>
</dbReference>
<evidence type="ECO:0000256" key="2">
    <source>
        <dbReference type="PROSITE-ProRule" id="PRU00335"/>
    </source>
</evidence>
<sequence>MSGCWSERDSCGAADDAVPAPQLALSSKLSHPARHSNPSFSACCLDRFTMFDRIRRSSETWNSHMPIDNRKGPYSRRQPQQARSRATVDAILVATVQVLLADGLPRLTTVRVAERAGVSVGTLYQYFPQKRELLFAVLKQRFERVASAIEDAAASAHNAHLPTMVKTVVAASLKTKAENLEEARALYAIALELDSRGYAREVEARHHAAIEAMLETAPDVHFVDIAATTSMFMGALMGPIRLLLEGALPQPMISKLSDHLESLCLGYLEGESVRGGST</sequence>
<gene>
    <name evidence="5" type="ORF">DM48_7384</name>
</gene>
<protein>
    <submittedName>
        <fullName evidence="5">Bacterial regulatory s, tetR family protein</fullName>
    </submittedName>
</protein>
<evidence type="ECO:0000313" key="5">
    <source>
        <dbReference type="EMBL" id="KGC11334.1"/>
    </source>
</evidence>
<accession>A0AAW3ETU0</accession>
<dbReference type="PANTHER" id="PTHR30055">
    <property type="entry name" value="HTH-TYPE TRANSCRIPTIONAL REGULATOR RUTR"/>
    <property type="match status" value="1"/>
</dbReference>
<dbReference type="PANTHER" id="PTHR30055:SF201">
    <property type="entry name" value="TRANSCRIPTIONAL REGULATORY PROTEIN"/>
    <property type="match status" value="1"/>
</dbReference>
<dbReference type="SUPFAM" id="SSF46689">
    <property type="entry name" value="Homeodomain-like"/>
    <property type="match status" value="1"/>
</dbReference>
<proteinExistence type="predicted"/>
<dbReference type="GO" id="GO:0000976">
    <property type="term" value="F:transcription cis-regulatory region binding"/>
    <property type="evidence" value="ECO:0007669"/>
    <property type="project" value="TreeGrafter"/>
</dbReference>
<dbReference type="InterPro" id="IPR050109">
    <property type="entry name" value="HTH-type_TetR-like_transc_reg"/>
</dbReference>
<dbReference type="PROSITE" id="PS50977">
    <property type="entry name" value="HTH_TETR_2"/>
    <property type="match status" value="1"/>
</dbReference>
<dbReference type="GO" id="GO:0003700">
    <property type="term" value="F:DNA-binding transcription factor activity"/>
    <property type="evidence" value="ECO:0007669"/>
    <property type="project" value="TreeGrafter"/>
</dbReference>
<dbReference type="KEGG" id="bgo:BM43_4111"/>
<evidence type="ECO:0000256" key="1">
    <source>
        <dbReference type="ARBA" id="ARBA00023125"/>
    </source>
</evidence>
<dbReference type="AlphaFoldDB" id="A0AAW3ETU0"/>
<feature type="region of interest" description="Disordered" evidence="3">
    <location>
        <begin position="62"/>
        <end position="81"/>
    </location>
</feature>
<feature type="domain" description="HTH tetR-type" evidence="4">
    <location>
        <begin position="85"/>
        <end position="145"/>
    </location>
</feature>
<dbReference type="Pfam" id="PF00440">
    <property type="entry name" value="TetR_N"/>
    <property type="match status" value="1"/>
</dbReference>
<dbReference type="PRINTS" id="PR00455">
    <property type="entry name" value="HTHTETR"/>
</dbReference>
<evidence type="ECO:0000259" key="4">
    <source>
        <dbReference type="PROSITE" id="PS50977"/>
    </source>
</evidence>
<dbReference type="InterPro" id="IPR041669">
    <property type="entry name" value="TetR_C_15"/>
</dbReference>
<dbReference type="InterPro" id="IPR001647">
    <property type="entry name" value="HTH_TetR"/>
</dbReference>
<evidence type="ECO:0000256" key="3">
    <source>
        <dbReference type="SAM" id="MobiDB-lite"/>
    </source>
</evidence>
<name>A0AAW3ETU0_BURGA</name>
<feature type="DNA-binding region" description="H-T-H motif" evidence="2">
    <location>
        <begin position="108"/>
        <end position="127"/>
    </location>
</feature>
<dbReference type="Pfam" id="PF17918">
    <property type="entry name" value="TetR_C_15"/>
    <property type="match status" value="1"/>
</dbReference>